<dbReference type="InterPro" id="IPR007516">
    <property type="entry name" value="Co_F420_Hydgase/DH_bsu_N"/>
</dbReference>
<dbReference type="EMBL" id="PPTT01000005">
    <property type="protein sequence ID" value="RDB70367.1"/>
    <property type="molecule type" value="Genomic_DNA"/>
</dbReference>
<evidence type="ECO:0000313" key="4">
    <source>
        <dbReference type="EMBL" id="RNM42405.1"/>
    </source>
</evidence>
<name>A0A3N0IZS3_9ACTN</name>
<dbReference type="Proteomes" id="UP000253817">
    <property type="component" value="Unassembled WGS sequence"/>
</dbReference>
<sequence length="650" mass="71653">MLPVEPVSRPRLAGVHTERVDENPHTRYGEAHARERRGMRVDSSAVHSGWVFGQQLDRLADSGCGHAGVGVAGLRLVLLARGAGAIQKLDDETEEDAMSDKVNGLITCDLVCLGVPSPKGFRSYVDWLEACTGKHVVGYRHRGHTPWGLYEERAVYDDGTFEEATVRTRAWKRVWNKMMLRPSCLACSYHSIIRPGDLSMGDYWGIERAHPGIADDTGVSCLFANTAHGLRFLKGAAHSLNLVASAPSLCANPEQPMLLHPPRASRLHDGFWESLVRDGFGAACKNVGALGARRSLKDAAHLVFHTGGKGVERDRRESVGMDASIDLDRVQEEEFPLVFAAKHRSDEVREKSSSGGMFYALADYMIGQGGVVYGCAFDDGLEARHIRCETLEECERCMGSKYSQSDMGSTIAMVSADLSSGRPVLFTGTPCQVDAVRHACGEMGGGWLLTADLICHGVPSPGLFAAHLRFLERRLGCKVVAYNHRPKNRGWGHCEAVACDDGSVHQGSRMVESWKRLFYGNRMLRPSCYACPYTTSNRSSDVTIADFWGIERTRIAAFSDDLGVSLVLANTPKGLDAAKRCDIDARRSSLEESLPGNPMLSRPTSCTQPREPVWEALCSDGYDGMMKRFRFLPKRVRFAGARFKRFLHRL</sequence>
<reference evidence="4" key="3">
    <citation type="journal article" date="2019" name="Microbiol. Resour. Announc.">
        <title>Draft Genome Sequences of Type Strains of Gordonibacter faecihominis, Paraeggerthella hongkongensis, Parvibacter caecicola,Slackia equolifaciens, Slackia faecicanis, and Slackia isoflavoniconvertens.</title>
        <authorList>
            <person name="Danylec N."/>
            <person name="Stoll D.A."/>
            <person name="Dotsch A."/>
            <person name="Huch M."/>
        </authorList>
    </citation>
    <scope>NUCLEOTIDE SEQUENCE</scope>
    <source>
        <strain evidence="4">DSM 16107</strain>
    </source>
</reference>
<dbReference type="InterPro" id="IPR007525">
    <property type="entry name" value="FrhB_FdhB_C"/>
</dbReference>
<reference evidence="3 5" key="1">
    <citation type="journal article" date="2018" name="Elife">
        <title>Discovery and characterization of a prevalent human gut bacterial enzyme sufficient for the inactivation of a family of plant toxins.</title>
        <authorList>
            <person name="Koppel N."/>
            <person name="Bisanz J.E."/>
            <person name="Pandelia M.E."/>
            <person name="Turnbaugh P.J."/>
            <person name="Balskus E.P."/>
        </authorList>
    </citation>
    <scope>NUCLEOTIDE SEQUENCE [LARGE SCALE GENOMIC DNA]</scope>
    <source>
        <strain evidence="3 5">DSM 16107</strain>
    </source>
</reference>
<protein>
    <recommendedName>
        <fullName evidence="7">Coenzyme F420 hydrogenase/dehydrogenase beta subunit C-terminal domain-containing protein</fullName>
    </recommendedName>
</protein>
<gene>
    <name evidence="3" type="ORF">C1876_03785</name>
    <name evidence="4" type="ORF">DMP09_05100</name>
</gene>
<accession>A0A3N0IZS3</accession>
<feature type="domain" description="Coenzyme F420 hydrogenase/dehydrogenase beta subunit N-terminal" evidence="1">
    <location>
        <begin position="338"/>
        <end position="410"/>
    </location>
</feature>
<dbReference type="PANTHER" id="PTHR43193:SF2">
    <property type="entry name" value="POLYFERREDOXIN PROTEIN FWDF"/>
    <property type="match status" value="1"/>
</dbReference>
<evidence type="ECO:0008006" key="7">
    <source>
        <dbReference type="Google" id="ProtNLM"/>
    </source>
</evidence>
<dbReference type="EMBL" id="QICC01000013">
    <property type="protein sequence ID" value="RNM42405.1"/>
    <property type="molecule type" value="Genomic_DNA"/>
</dbReference>
<evidence type="ECO:0000259" key="1">
    <source>
        <dbReference type="Pfam" id="PF04422"/>
    </source>
</evidence>
<evidence type="ECO:0000313" key="6">
    <source>
        <dbReference type="Proteomes" id="UP000270112"/>
    </source>
</evidence>
<dbReference type="PANTHER" id="PTHR43193">
    <property type="match status" value="1"/>
</dbReference>
<organism evidence="4 6">
    <name type="scientific">Eggerthella sinensis</name>
    <dbReference type="NCBI Taxonomy" id="242230"/>
    <lineage>
        <taxon>Bacteria</taxon>
        <taxon>Bacillati</taxon>
        <taxon>Actinomycetota</taxon>
        <taxon>Coriobacteriia</taxon>
        <taxon>Eggerthellales</taxon>
        <taxon>Eggerthellaceae</taxon>
        <taxon>Eggerthella</taxon>
    </lineage>
</organism>
<dbReference type="Proteomes" id="UP000270112">
    <property type="component" value="Unassembled WGS sequence"/>
</dbReference>
<feature type="domain" description="Coenzyme F420 hydrogenase/dehydrogenase beta subunit C-terminal" evidence="2">
    <location>
        <begin position="424"/>
        <end position="581"/>
    </location>
</feature>
<proteinExistence type="predicted"/>
<dbReference type="Pfam" id="PF04422">
    <property type="entry name" value="FrhB_FdhB_N"/>
    <property type="match status" value="1"/>
</dbReference>
<reference evidence="6" key="2">
    <citation type="submission" date="2018-05" db="EMBL/GenBank/DDBJ databases">
        <title>Genome Sequencing of selected type strains of the family Eggerthellaceae.</title>
        <authorList>
            <person name="Danylec N."/>
            <person name="Stoll D.A."/>
            <person name="Doetsch A."/>
            <person name="Huch M."/>
        </authorList>
    </citation>
    <scope>NUCLEOTIDE SEQUENCE [LARGE SCALE GENOMIC DNA]</scope>
    <source>
        <strain evidence="6">DSM 16107</strain>
    </source>
</reference>
<feature type="domain" description="Coenzyme F420 hydrogenase/dehydrogenase beta subunit C-terminal" evidence="2">
    <location>
        <begin position="86"/>
        <end position="242"/>
    </location>
</feature>
<dbReference type="InterPro" id="IPR052977">
    <property type="entry name" value="Polyferredoxin-like_ET"/>
</dbReference>
<evidence type="ECO:0000313" key="3">
    <source>
        <dbReference type="EMBL" id="RDB70367.1"/>
    </source>
</evidence>
<evidence type="ECO:0000259" key="2">
    <source>
        <dbReference type="Pfam" id="PF04432"/>
    </source>
</evidence>
<dbReference type="Pfam" id="PF04432">
    <property type="entry name" value="FrhB_FdhB_C"/>
    <property type="match status" value="2"/>
</dbReference>
<evidence type="ECO:0000313" key="5">
    <source>
        <dbReference type="Proteomes" id="UP000253817"/>
    </source>
</evidence>
<dbReference type="AlphaFoldDB" id="A0A3N0IZS3"/>
<keyword evidence="5" id="KW-1185">Reference proteome</keyword>
<comment type="caution">
    <text evidence="4">The sequence shown here is derived from an EMBL/GenBank/DDBJ whole genome shotgun (WGS) entry which is preliminary data.</text>
</comment>